<evidence type="ECO:0000313" key="4">
    <source>
        <dbReference type="Proteomes" id="UP000242687"/>
    </source>
</evidence>
<dbReference type="RefSeq" id="WP_100339982.1">
    <property type="nucleotide sequence ID" value="NZ_PGFJ01000001.1"/>
</dbReference>
<reference evidence="3 4" key="1">
    <citation type="submission" date="2017-11" db="EMBL/GenBank/DDBJ databases">
        <title>Genomic Encyclopedia of Archaeal and Bacterial Type Strains, Phase II (KMG-II): From Individual Species to Whole Genera.</title>
        <authorList>
            <person name="Goeker M."/>
        </authorList>
    </citation>
    <scope>NUCLEOTIDE SEQUENCE [LARGE SCALE GENOMIC DNA]</scope>
    <source>
        <strain evidence="3 4">DSM 28175</strain>
    </source>
</reference>
<protein>
    <submittedName>
        <fullName evidence="3">Phosphate transport system substrate-binding protein</fullName>
    </submittedName>
</protein>
<evidence type="ECO:0000259" key="2">
    <source>
        <dbReference type="Pfam" id="PF12849"/>
    </source>
</evidence>
<dbReference type="PANTHER" id="PTHR30570:SF1">
    <property type="entry name" value="PHOSPHATE-BINDING PROTEIN PSTS"/>
    <property type="match status" value="1"/>
</dbReference>
<sequence>MRFKNFCLLMLGASVAISCNRKGGDKQRETTQIGKITIAADESFAPIVDEEAYIFEHSNDSAKVNIVYGTENRVLRMLLNDSVRLAITSRELTADETKILVDRTLPPQTDRFAIDAVTLIVNNASTDTLITLGEIKKTLSGQSQTDVNVVFDNANSSLARYLKDFAGIKELKGRNIYALKDNKEVIRYVASHTNSIGITGFSWLNDPDEDFADAVSKVKIVAVKDDTKKTGYFKPSQTTLALNQYPLTRNLYVINSTGKMGLGTGFAYFILSDRGQRIILRSGILPDSIPTREISLKKNF</sequence>
<gene>
    <name evidence="3" type="ORF">CLV57_0733</name>
</gene>
<dbReference type="PANTHER" id="PTHR30570">
    <property type="entry name" value="PERIPLASMIC PHOSPHATE BINDING COMPONENT OF PHOSPHATE ABC TRANSPORTER"/>
    <property type="match status" value="1"/>
</dbReference>
<name>A0A2H9VSE6_9SPHI</name>
<dbReference type="Gene3D" id="3.40.190.10">
    <property type="entry name" value="Periplasmic binding protein-like II"/>
    <property type="match status" value="2"/>
</dbReference>
<proteinExistence type="predicted"/>
<dbReference type="PROSITE" id="PS51257">
    <property type="entry name" value="PROKAR_LIPOPROTEIN"/>
    <property type="match status" value="1"/>
</dbReference>
<dbReference type="InterPro" id="IPR050811">
    <property type="entry name" value="Phosphate_ABC_transporter"/>
</dbReference>
<keyword evidence="4" id="KW-1185">Reference proteome</keyword>
<keyword evidence="1" id="KW-0732">Signal</keyword>
<feature type="domain" description="PBP" evidence="2">
    <location>
        <begin position="28"/>
        <end position="274"/>
    </location>
</feature>
<evidence type="ECO:0000313" key="3">
    <source>
        <dbReference type="EMBL" id="PJJ83740.1"/>
    </source>
</evidence>
<evidence type="ECO:0000256" key="1">
    <source>
        <dbReference type="ARBA" id="ARBA00022729"/>
    </source>
</evidence>
<dbReference type="EMBL" id="PGFJ01000001">
    <property type="protein sequence ID" value="PJJ83740.1"/>
    <property type="molecule type" value="Genomic_DNA"/>
</dbReference>
<dbReference type="AlphaFoldDB" id="A0A2H9VSE6"/>
<dbReference type="Pfam" id="PF12849">
    <property type="entry name" value="PBP_like_2"/>
    <property type="match status" value="1"/>
</dbReference>
<dbReference type="SUPFAM" id="SSF53850">
    <property type="entry name" value="Periplasmic binding protein-like II"/>
    <property type="match status" value="1"/>
</dbReference>
<dbReference type="OrthoDB" id="1450880at2"/>
<accession>A0A2H9VSE6</accession>
<organism evidence="3 4">
    <name type="scientific">Mucilaginibacter auburnensis</name>
    <dbReference type="NCBI Taxonomy" id="1457233"/>
    <lineage>
        <taxon>Bacteria</taxon>
        <taxon>Pseudomonadati</taxon>
        <taxon>Bacteroidota</taxon>
        <taxon>Sphingobacteriia</taxon>
        <taxon>Sphingobacteriales</taxon>
        <taxon>Sphingobacteriaceae</taxon>
        <taxon>Mucilaginibacter</taxon>
    </lineage>
</organism>
<dbReference type="InterPro" id="IPR024370">
    <property type="entry name" value="PBP_domain"/>
</dbReference>
<dbReference type="Proteomes" id="UP000242687">
    <property type="component" value="Unassembled WGS sequence"/>
</dbReference>
<comment type="caution">
    <text evidence="3">The sequence shown here is derived from an EMBL/GenBank/DDBJ whole genome shotgun (WGS) entry which is preliminary data.</text>
</comment>